<dbReference type="Gene3D" id="1.10.260.40">
    <property type="entry name" value="lambda repressor-like DNA-binding domains"/>
    <property type="match status" value="1"/>
</dbReference>
<sequence length="210" mass="23492">MFLERKKKALCLGKNIEYLLKLHNIDVKNLSIQTGIPAATIARMKVKGSNPTVSTIEPLLDFFRIDMDTLLYKDISNPEYQAKKKTGDLVYIPVVELKNAQNVKSSKIIKFIGAAGITNKHVFGVSITTNTLAPAFQNNSIVVIDPDLAPKESDYLLCCLGDDLNPVFRQIFMDGSQYFFKPINPGFGEMRFYETFTIIGVAIKSIGSYR</sequence>
<proteinExistence type="predicted"/>
<dbReference type="CDD" id="cd00093">
    <property type="entry name" value="HTH_XRE"/>
    <property type="match status" value="1"/>
</dbReference>
<dbReference type="EMBL" id="NMOS02000020">
    <property type="protein sequence ID" value="RDH40006.1"/>
    <property type="molecule type" value="Genomic_DNA"/>
</dbReference>
<evidence type="ECO:0000313" key="3">
    <source>
        <dbReference type="Proteomes" id="UP000226429"/>
    </source>
</evidence>
<name>A0A370CI80_9COXI</name>
<evidence type="ECO:0000259" key="1">
    <source>
        <dbReference type="PROSITE" id="PS50943"/>
    </source>
</evidence>
<protein>
    <recommendedName>
        <fullName evidence="1">HTH cro/C1-type domain-containing protein</fullName>
    </recommendedName>
</protein>
<dbReference type="Gene3D" id="2.10.109.10">
    <property type="entry name" value="Umud Fragment, subunit A"/>
    <property type="match status" value="1"/>
</dbReference>
<dbReference type="InterPro" id="IPR015927">
    <property type="entry name" value="Peptidase_S24_S26A/B/C"/>
</dbReference>
<dbReference type="AlphaFoldDB" id="A0A370CI80"/>
<reference evidence="2 3" key="2">
    <citation type="journal article" date="2018" name="J. Invertebr. Pathol.">
        <title>'Candidatus Aquirickettsiella gammari' (Gammaproteobacteria: Legionellales: Coxiellaceae): A bacterial pathogen of the freshwater crustacean Gammarus fossarum (Malacostraca: Amphipoda).</title>
        <authorList>
            <person name="Bojko J."/>
            <person name="Dunn A.M."/>
            <person name="Stebbing P.D."/>
            <person name="van Aerle R."/>
            <person name="Bacela-Spychalska K."/>
            <person name="Bean T.P."/>
            <person name="Urrutia A."/>
            <person name="Stentiford G.D."/>
        </authorList>
    </citation>
    <scope>NUCLEOTIDE SEQUENCE [LARGE SCALE GENOMIC DNA]</scope>
    <source>
        <strain evidence="2">RA15029</strain>
    </source>
</reference>
<dbReference type="Pfam" id="PF13443">
    <property type="entry name" value="HTH_26"/>
    <property type="match status" value="1"/>
</dbReference>
<dbReference type="SUPFAM" id="SSF47413">
    <property type="entry name" value="lambda repressor-like DNA-binding domains"/>
    <property type="match status" value="1"/>
</dbReference>
<dbReference type="Pfam" id="PF00717">
    <property type="entry name" value="Peptidase_S24"/>
    <property type="match status" value="1"/>
</dbReference>
<evidence type="ECO:0000313" key="2">
    <source>
        <dbReference type="EMBL" id="RDH40006.1"/>
    </source>
</evidence>
<dbReference type="InterPro" id="IPR010982">
    <property type="entry name" value="Lambda_DNA-bd_dom_sf"/>
</dbReference>
<dbReference type="SUPFAM" id="SSF51306">
    <property type="entry name" value="LexA/Signal peptidase"/>
    <property type="match status" value="1"/>
</dbReference>
<keyword evidence="3" id="KW-1185">Reference proteome</keyword>
<reference evidence="2 3" key="1">
    <citation type="journal article" date="2017" name="Int. J. Syst. Evol. Microbiol.">
        <title>Aquarickettsiella crustaci n. gen. n. sp. (Gammaproteobacteria: Legionellales: Coxiellaceae); a bacterial pathogen of the freshwater crustacean: Gammarus fossarum (Malacostraca: Amphipoda).</title>
        <authorList>
            <person name="Bojko J."/>
            <person name="Dunn A.M."/>
            <person name="Stebbing P.D."/>
            <person name="Van Aerle R."/>
            <person name="Bacela-Spychalska K."/>
            <person name="Bean T.P."/>
            <person name="Stentiford G.D."/>
        </authorList>
    </citation>
    <scope>NUCLEOTIDE SEQUENCE [LARGE SCALE GENOMIC DNA]</scope>
    <source>
        <strain evidence="2">RA15029</strain>
    </source>
</reference>
<dbReference type="Proteomes" id="UP000226429">
    <property type="component" value="Unassembled WGS sequence"/>
</dbReference>
<gene>
    <name evidence="2" type="ORF">CFE62_006080</name>
</gene>
<accession>A0A370CI80</accession>
<dbReference type="GO" id="GO:0003677">
    <property type="term" value="F:DNA binding"/>
    <property type="evidence" value="ECO:0007669"/>
    <property type="project" value="InterPro"/>
</dbReference>
<feature type="domain" description="HTH cro/C1-type" evidence="1">
    <location>
        <begin position="16"/>
        <end position="70"/>
    </location>
</feature>
<dbReference type="PROSITE" id="PS50943">
    <property type="entry name" value="HTH_CROC1"/>
    <property type="match status" value="1"/>
</dbReference>
<organism evidence="2 3">
    <name type="scientific">Candidatus Aquirickettsiella gammari</name>
    <dbReference type="NCBI Taxonomy" id="2016198"/>
    <lineage>
        <taxon>Bacteria</taxon>
        <taxon>Pseudomonadati</taxon>
        <taxon>Pseudomonadota</taxon>
        <taxon>Gammaproteobacteria</taxon>
        <taxon>Legionellales</taxon>
        <taxon>Coxiellaceae</taxon>
        <taxon>Candidatus Aquirickettsiella</taxon>
    </lineage>
</organism>
<dbReference type="InterPro" id="IPR001387">
    <property type="entry name" value="Cro/C1-type_HTH"/>
</dbReference>
<dbReference type="InterPro" id="IPR036286">
    <property type="entry name" value="LexA/Signal_pep-like_sf"/>
</dbReference>
<comment type="caution">
    <text evidence="2">The sequence shown here is derived from an EMBL/GenBank/DDBJ whole genome shotgun (WGS) entry which is preliminary data.</text>
</comment>